<name>A0ABW5ZL34_9BACL</name>
<organism evidence="2 3">
    <name type="scientific">Jeotgalibacillus terrae</name>
    <dbReference type="NCBI Taxonomy" id="587735"/>
    <lineage>
        <taxon>Bacteria</taxon>
        <taxon>Bacillati</taxon>
        <taxon>Bacillota</taxon>
        <taxon>Bacilli</taxon>
        <taxon>Bacillales</taxon>
        <taxon>Caryophanaceae</taxon>
        <taxon>Jeotgalibacillus</taxon>
    </lineage>
</organism>
<feature type="transmembrane region" description="Helical" evidence="1">
    <location>
        <begin position="6"/>
        <end position="22"/>
    </location>
</feature>
<evidence type="ECO:0000313" key="2">
    <source>
        <dbReference type="EMBL" id="MFD2912257.1"/>
    </source>
</evidence>
<proteinExistence type="predicted"/>
<keyword evidence="3" id="KW-1185">Reference proteome</keyword>
<feature type="transmembrane region" description="Helical" evidence="1">
    <location>
        <begin position="75"/>
        <end position="96"/>
    </location>
</feature>
<keyword evidence="1" id="KW-0472">Membrane</keyword>
<reference evidence="3" key="1">
    <citation type="journal article" date="2019" name="Int. J. Syst. Evol. Microbiol.">
        <title>The Global Catalogue of Microorganisms (GCM) 10K type strain sequencing project: providing services to taxonomists for standard genome sequencing and annotation.</title>
        <authorList>
            <consortium name="The Broad Institute Genomics Platform"/>
            <consortium name="The Broad Institute Genome Sequencing Center for Infectious Disease"/>
            <person name="Wu L."/>
            <person name="Ma J."/>
        </authorList>
    </citation>
    <scope>NUCLEOTIDE SEQUENCE [LARGE SCALE GENOMIC DNA]</scope>
    <source>
        <strain evidence="3">KCTC 13528</strain>
    </source>
</reference>
<dbReference type="Proteomes" id="UP001597561">
    <property type="component" value="Unassembled WGS sequence"/>
</dbReference>
<dbReference type="RefSeq" id="WP_204728822.1">
    <property type="nucleotide sequence ID" value="NZ_JAFBDK010000005.1"/>
</dbReference>
<keyword evidence="1" id="KW-1133">Transmembrane helix</keyword>
<evidence type="ECO:0000313" key="3">
    <source>
        <dbReference type="Proteomes" id="UP001597561"/>
    </source>
</evidence>
<protein>
    <submittedName>
        <fullName evidence="2">DUF3784 domain-containing protein</fullName>
    </submittedName>
</protein>
<gene>
    <name evidence="2" type="ORF">ACFS5P_10265</name>
</gene>
<dbReference type="Pfam" id="PF12650">
    <property type="entry name" value="DUF3784"/>
    <property type="match status" value="1"/>
</dbReference>
<evidence type="ECO:0000256" key="1">
    <source>
        <dbReference type="SAM" id="Phobius"/>
    </source>
</evidence>
<keyword evidence="1" id="KW-0812">Transmembrane</keyword>
<accession>A0ABW5ZL34</accession>
<dbReference type="EMBL" id="JBHUPG010000019">
    <property type="protein sequence ID" value="MFD2912257.1"/>
    <property type="molecule type" value="Genomic_DNA"/>
</dbReference>
<comment type="caution">
    <text evidence="2">The sequence shown here is derived from an EMBL/GenBank/DDBJ whole genome shotgun (WGS) entry which is preliminary data.</text>
</comment>
<dbReference type="InterPro" id="IPR017259">
    <property type="entry name" value="UCP037672"/>
</dbReference>
<sequence>MEAAIINFVLMVSFLIIGIVFSRGKGASLIAGYNTLPEDEKEKYDEVALCKFMGKVMYGVSFSLLLFGLSEILDIPFLFGVGIVLLFVLIIFAVVYSNTGDRFKKGL</sequence>